<dbReference type="HOGENOM" id="CLU_032896_3_1_0"/>
<organism evidence="1 2">
    <name type="scientific">Chloracidobacterium thermophilum (strain B)</name>
    <dbReference type="NCBI Taxonomy" id="981222"/>
    <lineage>
        <taxon>Bacteria</taxon>
        <taxon>Pseudomonadati</taxon>
        <taxon>Acidobacteriota</taxon>
        <taxon>Terriglobia</taxon>
        <taxon>Terriglobales</taxon>
        <taxon>Acidobacteriaceae</taxon>
        <taxon>Chloracidobacterium</taxon>
    </lineage>
</organism>
<name>G2LGU0_CHLTF</name>
<dbReference type="Proteomes" id="UP000006791">
    <property type="component" value="Chromosome 1"/>
</dbReference>
<dbReference type="EMBL" id="CP002514">
    <property type="protein sequence ID" value="AEP11440.1"/>
    <property type="molecule type" value="Genomic_DNA"/>
</dbReference>
<dbReference type="Pfam" id="PF07394">
    <property type="entry name" value="DUF1501"/>
    <property type="match status" value="1"/>
</dbReference>
<evidence type="ECO:0000313" key="1">
    <source>
        <dbReference type="EMBL" id="AEP11440.1"/>
    </source>
</evidence>
<protein>
    <submittedName>
        <fullName evidence="1">Uncharacterized protein conserved in bacteria</fullName>
    </submittedName>
</protein>
<dbReference type="STRING" id="981222.Cabther_A0683"/>
<accession>G2LGU0</accession>
<dbReference type="InterPro" id="IPR010869">
    <property type="entry name" value="DUF1501"/>
</dbReference>
<dbReference type="InterPro" id="IPR006311">
    <property type="entry name" value="TAT_signal"/>
</dbReference>
<dbReference type="KEGG" id="ctm:Cabther_A0683"/>
<dbReference type="PANTHER" id="PTHR43737">
    <property type="entry name" value="BLL7424 PROTEIN"/>
    <property type="match status" value="1"/>
</dbReference>
<keyword evidence="2" id="KW-1185">Reference proteome</keyword>
<proteinExistence type="predicted"/>
<gene>
    <name evidence="1" type="ordered locus">Cabther_A0683</name>
</gene>
<dbReference type="RefSeq" id="WP_014099178.1">
    <property type="nucleotide sequence ID" value="NC_016024.1"/>
</dbReference>
<evidence type="ECO:0000313" key="2">
    <source>
        <dbReference type="Proteomes" id="UP000006791"/>
    </source>
</evidence>
<reference evidence="1 2" key="1">
    <citation type="journal article" date="2012" name="Environ. Microbiol.">
        <title>Complete genome of Candidatus Chloracidobacterium thermophilum, a chlorophyll-based photoheterotroph belonging to the phylum Acidobacteria.</title>
        <authorList>
            <person name="Garcia Costas A.M."/>
            <person name="Liu Z."/>
            <person name="Tomsho L.P."/>
            <person name="Schuster S.C."/>
            <person name="Ward D.M."/>
            <person name="Bryant D.A."/>
        </authorList>
    </citation>
    <scope>NUCLEOTIDE SEQUENCE [LARGE SCALE GENOMIC DNA]</scope>
    <source>
        <strain evidence="1 2">B</strain>
    </source>
</reference>
<sequence>MSHHISRRQFVRFGASGLGALALTPSAFGYLFQRYARAAEAQVAQPRQRLVVIFQRGAMDGLSAVAPYGDEHYRQSRPLLAVAPPKPGDPAAALDLDGRFGLSPHLAPLLPLFQSGRLAVVHGVGSPDSTRSHFDAQDYMESATPGRKGTPDGWLNRYLQAAPLQKASPFRAVSFTQLTPRTLQGKADVIALDDLQAFELRAGGATGKVTSGFEEMYAQAAADALRHTGQDTLEAIRFLKRANPSRFQPEHGATYPNSPLGRSLRQIAQLIKANVGLEVAFTDCGGWDTHANQGAPGQPAGQLNRLLRDFGSAIAAFVQDLGAEQMRNTLVLTMTEFGRTVRQNGAGGTDHGRASCMFVVGGTVHGGQVYGDVPKLAPANLADGRDLPVTTDFRTVLAEVVVRHLGLAQAQPVFPGYTLQPAKFIGVLARRG</sequence>
<dbReference type="AlphaFoldDB" id="G2LGU0"/>
<dbReference type="PROSITE" id="PS51318">
    <property type="entry name" value="TAT"/>
    <property type="match status" value="1"/>
</dbReference>
<dbReference type="PANTHER" id="PTHR43737:SF1">
    <property type="entry name" value="DUF1501 DOMAIN-CONTAINING PROTEIN"/>
    <property type="match status" value="1"/>
</dbReference>